<sequence length="112" mass="12459">MLSKDAYSDTFVTGACKTVQSWLQIGIVSLVTNVWCDVNFTLPILLRLKTLQSRLCFDEHIHYTDTSEPISMEVTLLAALLTIHLTAVVSTGELLKITPLILGYFSIIISDK</sequence>
<reference evidence="1 2" key="2">
    <citation type="submission" date="2018-11" db="EMBL/GenBank/DDBJ databases">
        <authorList>
            <consortium name="Pathogen Informatics"/>
        </authorList>
    </citation>
    <scope>NUCLEOTIDE SEQUENCE [LARGE SCALE GENOMIC DNA]</scope>
</reference>
<evidence type="ECO:0000313" key="1">
    <source>
        <dbReference type="EMBL" id="VDK17653.1"/>
    </source>
</evidence>
<dbReference type="WBParaSite" id="ASIM_0000048001-mRNA-1">
    <property type="protein sequence ID" value="ASIM_0000048001-mRNA-1"/>
    <property type="gene ID" value="ASIM_0000048001"/>
</dbReference>
<reference evidence="3" key="1">
    <citation type="submission" date="2017-02" db="UniProtKB">
        <authorList>
            <consortium name="WormBaseParasite"/>
        </authorList>
    </citation>
    <scope>IDENTIFICATION</scope>
</reference>
<organism evidence="3">
    <name type="scientific">Anisakis simplex</name>
    <name type="common">Herring worm</name>
    <dbReference type="NCBI Taxonomy" id="6269"/>
    <lineage>
        <taxon>Eukaryota</taxon>
        <taxon>Metazoa</taxon>
        <taxon>Ecdysozoa</taxon>
        <taxon>Nematoda</taxon>
        <taxon>Chromadorea</taxon>
        <taxon>Rhabditida</taxon>
        <taxon>Spirurina</taxon>
        <taxon>Ascaridomorpha</taxon>
        <taxon>Ascaridoidea</taxon>
        <taxon>Anisakidae</taxon>
        <taxon>Anisakis</taxon>
        <taxon>Anisakis simplex complex</taxon>
    </lineage>
</organism>
<evidence type="ECO:0000313" key="2">
    <source>
        <dbReference type="Proteomes" id="UP000267096"/>
    </source>
</evidence>
<protein>
    <submittedName>
        <fullName evidence="3">Secreted protein</fullName>
    </submittedName>
</protein>
<gene>
    <name evidence="1" type="ORF">ASIM_LOCUS383</name>
</gene>
<evidence type="ECO:0000313" key="3">
    <source>
        <dbReference type="WBParaSite" id="ASIM_0000048001-mRNA-1"/>
    </source>
</evidence>
<proteinExistence type="predicted"/>
<keyword evidence="2" id="KW-1185">Reference proteome</keyword>
<dbReference type="EMBL" id="UYRR01000218">
    <property type="protein sequence ID" value="VDK17653.1"/>
    <property type="molecule type" value="Genomic_DNA"/>
</dbReference>
<dbReference type="Proteomes" id="UP000267096">
    <property type="component" value="Unassembled WGS sequence"/>
</dbReference>
<name>A0A0M3IZ00_ANISI</name>
<accession>A0A0M3IZ00</accession>
<dbReference type="AlphaFoldDB" id="A0A0M3IZ00"/>